<dbReference type="Pfam" id="PF11776">
    <property type="entry name" value="RcnB"/>
    <property type="match status" value="1"/>
</dbReference>
<evidence type="ECO:0000256" key="1">
    <source>
        <dbReference type="SAM" id="SignalP"/>
    </source>
</evidence>
<keyword evidence="3" id="KW-1185">Reference proteome</keyword>
<organism evidence="2 3">
    <name type="scientific">Ectorhizobium quercum</name>
    <dbReference type="NCBI Taxonomy" id="2965071"/>
    <lineage>
        <taxon>Bacteria</taxon>
        <taxon>Pseudomonadati</taxon>
        <taxon>Pseudomonadota</taxon>
        <taxon>Alphaproteobacteria</taxon>
        <taxon>Hyphomicrobiales</taxon>
        <taxon>Rhizobiaceae</taxon>
        <taxon>Ectorhizobium</taxon>
    </lineage>
</organism>
<protein>
    <submittedName>
        <fullName evidence="2">RcnB family protein</fullName>
    </submittedName>
</protein>
<sequence length="114" mass="11881">MQHSRPTAGLFSAILLVAMSVSPGAGSLVGAAHAAGQTPVKKIEQPAKQQQKAATQKAAAWKKGGKYSGKGAAVTDYRRYNLKTPPKGHRWVREGNQYLLVATATGVIAAIAGN</sequence>
<gene>
    <name evidence="2" type="ORF">NOF55_22330</name>
</gene>
<accession>A0AAE3SWW3</accession>
<dbReference type="EMBL" id="JANFPI010000012">
    <property type="protein sequence ID" value="MCX8999845.1"/>
    <property type="molecule type" value="Genomic_DNA"/>
</dbReference>
<dbReference type="RefSeq" id="WP_306413348.1">
    <property type="nucleotide sequence ID" value="NZ_JANFPI010000012.1"/>
</dbReference>
<evidence type="ECO:0000313" key="2">
    <source>
        <dbReference type="EMBL" id="MCX8999845.1"/>
    </source>
</evidence>
<dbReference type="AlphaFoldDB" id="A0AAE3SWW3"/>
<dbReference type="InterPro" id="IPR024572">
    <property type="entry name" value="RcnB"/>
</dbReference>
<proteinExistence type="predicted"/>
<dbReference type="Proteomes" id="UP001208771">
    <property type="component" value="Unassembled WGS sequence"/>
</dbReference>
<keyword evidence="1" id="KW-0732">Signal</keyword>
<comment type="caution">
    <text evidence="2">The sequence shown here is derived from an EMBL/GenBank/DDBJ whole genome shotgun (WGS) entry which is preliminary data.</text>
</comment>
<name>A0AAE3SWW3_9HYPH</name>
<feature type="chain" id="PRO_5042262122" evidence="1">
    <location>
        <begin position="35"/>
        <end position="114"/>
    </location>
</feature>
<evidence type="ECO:0000313" key="3">
    <source>
        <dbReference type="Proteomes" id="UP001208771"/>
    </source>
</evidence>
<feature type="signal peptide" evidence="1">
    <location>
        <begin position="1"/>
        <end position="34"/>
    </location>
</feature>
<dbReference type="Gene3D" id="3.10.450.160">
    <property type="entry name" value="inner membrane protein cigr"/>
    <property type="match status" value="1"/>
</dbReference>
<reference evidence="2" key="1">
    <citation type="submission" date="2022-07" db="EMBL/GenBank/DDBJ databases">
        <title>Ectorhizobium quercum gen.nov., sp. nov.</title>
        <authorList>
            <person name="Ma T."/>
            <person name="Li Y."/>
        </authorList>
    </citation>
    <scope>NUCLEOTIDE SEQUENCE</scope>
    <source>
        <strain evidence="2">BDR2-2</strain>
    </source>
</reference>